<keyword evidence="4" id="KW-1185">Reference proteome</keyword>
<evidence type="ECO:0000313" key="4">
    <source>
        <dbReference type="Proteomes" id="UP000663918"/>
    </source>
</evidence>
<evidence type="ECO:0000313" key="3">
    <source>
        <dbReference type="EMBL" id="QTC90254.1"/>
    </source>
</evidence>
<dbReference type="AlphaFoldDB" id="A0A975BZX2"/>
<dbReference type="Proteomes" id="UP000663918">
    <property type="component" value="Chromosome"/>
</dbReference>
<gene>
    <name evidence="3" type="ORF">IFJ75_13315</name>
</gene>
<dbReference type="KEGG" id="bgoe:IFJ75_13315"/>
<sequence length="59" mass="5952">MSKEGIEGAAQKHVGEAKEGVGKAIGDNKMVAEGLGDRAAGAAKETFGKAKDAIHKATD</sequence>
<protein>
    <submittedName>
        <fullName evidence="3">CsbD family protein</fullName>
    </submittedName>
</protein>
<reference evidence="3" key="1">
    <citation type="submission" date="2020-09" db="EMBL/GenBank/DDBJ databases">
        <title>Brevundimonas sp. LVF2 isolated from a puddle in Goettingen, Germany.</title>
        <authorList>
            <person name="Friedrich I."/>
            <person name="Klassen A."/>
            <person name="Hannes N."/>
            <person name="Schneider D."/>
            <person name="Hertel R."/>
            <person name="Daniel R."/>
        </authorList>
    </citation>
    <scope>NUCLEOTIDE SEQUENCE</scope>
    <source>
        <strain evidence="3">LVF2</strain>
    </source>
</reference>
<name>A0A975BZX2_9CAUL</name>
<dbReference type="SUPFAM" id="SSF69047">
    <property type="entry name" value="Hypothetical protein YjbJ"/>
    <property type="match status" value="1"/>
</dbReference>
<comment type="similarity">
    <text evidence="1">Belongs to the UPF0337 (CsbD) family.</text>
</comment>
<dbReference type="InterPro" id="IPR036629">
    <property type="entry name" value="YjbJ_sf"/>
</dbReference>
<organism evidence="3 4">
    <name type="scientific">Brevundimonas goettingensis</name>
    <dbReference type="NCBI Taxonomy" id="2774190"/>
    <lineage>
        <taxon>Bacteria</taxon>
        <taxon>Pseudomonadati</taxon>
        <taxon>Pseudomonadota</taxon>
        <taxon>Alphaproteobacteria</taxon>
        <taxon>Caulobacterales</taxon>
        <taxon>Caulobacteraceae</taxon>
        <taxon>Brevundimonas</taxon>
    </lineage>
</organism>
<dbReference type="InterPro" id="IPR008462">
    <property type="entry name" value="CsbD"/>
</dbReference>
<dbReference type="RefSeq" id="WP_207868676.1">
    <property type="nucleotide sequence ID" value="NZ_CP062222.1"/>
</dbReference>
<proteinExistence type="inferred from homology"/>
<accession>A0A975BZX2</accession>
<dbReference type="EMBL" id="CP062222">
    <property type="protein sequence ID" value="QTC90254.1"/>
    <property type="molecule type" value="Genomic_DNA"/>
</dbReference>
<dbReference type="Gene3D" id="1.10.1470.10">
    <property type="entry name" value="YjbJ"/>
    <property type="match status" value="1"/>
</dbReference>
<evidence type="ECO:0000256" key="1">
    <source>
        <dbReference type="ARBA" id="ARBA00009129"/>
    </source>
</evidence>
<evidence type="ECO:0000259" key="2">
    <source>
        <dbReference type="Pfam" id="PF05532"/>
    </source>
</evidence>
<dbReference type="Pfam" id="PF05532">
    <property type="entry name" value="CsbD"/>
    <property type="match status" value="1"/>
</dbReference>
<feature type="domain" description="CsbD-like" evidence="2">
    <location>
        <begin position="6"/>
        <end position="55"/>
    </location>
</feature>